<comment type="caution">
    <text evidence="3">The sequence shown here is derived from an EMBL/GenBank/DDBJ whole genome shotgun (WGS) entry which is preliminary data.</text>
</comment>
<feature type="domain" description="PepSY" evidence="2">
    <location>
        <begin position="5"/>
        <end position="82"/>
    </location>
</feature>
<dbReference type="AlphaFoldDB" id="A0A547PR69"/>
<reference evidence="3 4" key="1">
    <citation type="submission" date="2019-06" db="EMBL/GenBank/DDBJ databases">
        <title>Paenimaribius caenipelagi gen. nov., sp. nov., isolated from a tidal flat.</title>
        <authorList>
            <person name="Yoon J.-H."/>
        </authorList>
    </citation>
    <scope>NUCLEOTIDE SEQUENCE [LARGE SCALE GENOMIC DNA]</scope>
    <source>
        <strain evidence="3 4">JBTF-M29</strain>
    </source>
</reference>
<feature type="chain" id="PRO_5021918724" evidence="1">
    <location>
        <begin position="21"/>
        <end position="86"/>
    </location>
</feature>
<feature type="signal peptide" evidence="1">
    <location>
        <begin position="1"/>
        <end position="20"/>
    </location>
</feature>
<sequence length="86" mass="8977">MLKSLTLAATLTALPLAAFAMPTVGDTVGTNPTDATAALAEAGCMVDEFEAEDGKIEAKCKDADGKEWEVYIDPASGKVVKIEEDD</sequence>
<dbReference type="EMBL" id="VFSV01000028">
    <property type="protein sequence ID" value="TRD16640.1"/>
    <property type="molecule type" value="Genomic_DNA"/>
</dbReference>
<gene>
    <name evidence="3" type="ORF">FEV53_14140</name>
</gene>
<dbReference type="OrthoDB" id="7916581at2"/>
<evidence type="ECO:0000313" key="3">
    <source>
        <dbReference type="EMBL" id="TRD16640.1"/>
    </source>
</evidence>
<proteinExistence type="predicted"/>
<dbReference type="Proteomes" id="UP000318590">
    <property type="component" value="Unassembled WGS sequence"/>
</dbReference>
<protein>
    <submittedName>
        <fullName evidence="3">PepSY domain-containing protein</fullName>
    </submittedName>
</protein>
<evidence type="ECO:0000259" key="2">
    <source>
        <dbReference type="Pfam" id="PF13670"/>
    </source>
</evidence>
<keyword evidence="1" id="KW-0732">Signal</keyword>
<organism evidence="3 4">
    <name type="scientific">Palleronia caenipelagi</name>
    <dbReference type="NCBI Taxonomy" id="2489174"/>
    <lineage>
        <taxon>Bacteria</taxon>
        <taxon>Pseudomonadati</taxon>
        <taxon>Pseudomonadota</taxon>
        <taxon>Alphaproteobacteria</taxon>
        <taxon>Rhodobacterales</taxon>
        <taxon>Roseobacteraceae</taxon>
        <taxon>Palleronia</taxon>
    </lineage>
</organism>
<dbReference type="RefSeq" id="WP_142835472.1">
    <property type="nucleotide sequence ID" value="NZ_VFSV01000028.1"/>
</dbReference>
<name>A0A547PR69_9RHOB</name>
<dbReference type="InterPro" id="IPR025711">
    <property type="entry name" value="PepSY"/>
</dbReference>
<accession>A0A547PR69</accession>
<dbReference type="Pfam" id="PF13670">
    <property type="entry name" value="PepSY_2"/>
    <property type="match status" value="1"/>
</dbReference>
<evidence type="ECO:0000313" key="4">
    <source>
        <dbReference type="Proteomes" id="UP000318590"/>
    </source>
</evidence>
<evidence type="ECO:0000256" key="1">
    <source>
        <dbReference type="SAM" id="SignalP"/>
    </source>
</evidence>
<keyword evidence="4" id="KW-1185">Reference proteome</keyword>